<evidence type="ECO:0000259" key="1">
    <source>
        <dbReference type="Pfam" id="PF13539"/>
    </source>
</evidence>
<gene>
    <name evidence="2" type="ORF">SAMN04488522_104399</name>
</gene>
<dbReference type="Pfam" id="PF13539">
    <property type="entry name" value="Peptidase_M15_4"/>
    <property type="match status" value="1"/>
</dbReference>
<reference evidence="3" key="1">
    <citation type="submission" date="2016-11" db="EMBL/GenBank/DDBJ databases">
        <authorList>
            <person name="Varghese N."/>
            <person name="Submissions S."/>
        </authorList>
    </citation>
    <scope>NUCLEOTIDE SEQUENCE [LARGE SCALE GENOMIC DNA]</scope>
    <source>
        <strain evidence="3">DSM 16990</strain>
    </source>
</reference>
<keyword evidence="2" id="KW-0645">Protease</keyword>
<keyword evidence="3" id="KW-1185">Reference proteome</keyword>
<dbReference type="InterPro" id="IPR009045">
    <property type="entry name" value="Zn_M74/Hedgehog-like"/>
</dbReference>
<dbReference type="EMBL" id="FQUQ01000004">
    <property type="protein sequence ID" value="SHG08065.1"/>
    <property type="molecule type" value="Genomic_DNA"/>
</dbReference>
<name>A0A1M5GWT1_9SPHI</name>
<dbReference type="Proteomes" id="UP000184287">
    <property type="component" value="Unassembled WGS sequence"/>
</dbReference>
<evidence type="ECO:0000313" key="3">
    <source>
        <dbReference type="Proteomes" id="UP000184287"/>
    </source>
</evidence>
<accession>A0A1M5GWT1</accession>
<dbReference type="GO" id="GO:0004180">
    <property type="term" value="F:carboxypeptidase activity"/>
    <property type="evidence" value="ECO:0007669"/>
    <property type="project" value="UniProtKB-KW"/>
</dbReference>
<evidence type="ECO:0000313" key="2">
    <source>
        <dbReference type="EMBL" id="SHG08065.1"/>
    </source>
</evidence>
<dbReference type="STRING" id="288992.SAMN04488522_104399"/>
<dbReference type="AlphaFoldDB" id="A0A1M5GWT1"/>
<dbReference type="InterPro" id="IPR039561">
    <property type="entry name" value="Peptidase_M15C"/>
</dbReference>
<dbReference type="SUPFAM" id="SSF55166">
    <property type="entry name" value="Hedgehog/DD-peptidase"/>
    <property type="match status" value="1"/>
</dbReference>
<keyword evidence="2" id="KW-0378">Hydrolase</keyword>
<dbReference type="OrthoDB" id="9799970at2"/>
<protein>
    <submittedName>
        <fullName evidence="2">D-alanyl-D-alanine carboxypeptidase</fullName>
    </submittedName>
</protein>
<keyword evidence="2" id="KW-0121">Carboxypeptidase</keyword>
<proteinExistence type="predicted"/>
<dbReference type="RefSeq" id="WP_073233075.1">
    <property type="nucleotide sequence ID" value="NZ_FQUQ01000004.1"/>
</dbReference>
<sequence>MITTEQLNEKYGIPNPTGKGYLKTIKLPYKMRVAWEKNSVVTQIQCHELIADSLLAVFEDILQYYGYQRIVDLGIDLYGGCFNYRLMRGSKTTLSRHSWGTAIDLDPDRNLLKESSRTARFARPEYKPMIDIFYKQGFISLGREKNYDWMHFEIGR</sequence>
<feature type="domain" description="Peptidase M15C" evidence="1">
    <location>
        <begin position="89"/>
        <end position="154"/>
    </location>
</feature>
<organism evidence="2 3">
    <name type="scientific">Pedobacter caeni</name>
    <dbReference type="NCBI Taxonomy" id="288992"/>
    <lineage>
        <taxon>Bacteria</taxon>
        <taxon>Pseudomonadati</taxon>
        <taxon>Bacteroidota</taxon>
        <taxon>Sphingobacteriia</taxon>
        <taxon>Sphingobacteriales</taxon>
        <taxon>Sphingobacteriaceae</taxon>
        <taxon>Pedobacter</taxon>
    </lineage>
</organism>
<dbReference type="Gene3D" id="3.30.1380.10">
    <property type="match status" value="1"/>
</dbReference>